<name>A0A4Z1SQ46_GIAMU</name>
<keyword evidence="1" id="KW-0040">ANK repeat</keyword>
<evidence type="ECO:0000313" key="4">
    <source>
        <dbReference type="Proteomes" id="UP000315496"/>
    </source>
</evidence>
<dbReference type="EMBL" id="VDLU01000004">
    <property type="protein sequence ID" value="TNJ27005.1"/>
    <property type="molecule type" value="Genomic_DNA"/>
</dbReference>
<dbReference type="PROSITE" id="PS50088">
    <property type="entry name" value="ANK_REPEAT"/>
    <property type="match status" value="1"/>
</dbReference>
<reference evidence="3 4" key="1">
    <citation type="submission" date="2019-05" db="EMBL/GenBank/DDBJ databases">
        <title>The compact genome of Giardia muris reveals important steps in the evolution of intestinal protozoan parasites.</title>
        <authorList>
            <person name="Xu F."/>
            <person name="Jimenez-Gonzalez A."/>
            <person name="Einarsson E."/>
            <person name="Astvaldsson A."/>
            <person name="Peirasmaki D."/>
            <person name="Eckmann L."/>
            <person name="Andersson J.O."/>
            <person name="Svard S.G."/>
            <person name="Jerlstrom-Hultqvist J."/>
        </authorList>
    </citation>
    <scope>NUCLEOTIDE SEQUENCE [LARGE SCALE GENOMIC DNA]</scope>
    <source>
        <strain evidence="3 4">Roberts-Thomson</strain>
    </source>
</reference>
<dbReference type="InterPro" id="IPR036770">
    <property type="entry name" value="Ankyrin_rpt-contain_sf"/>
</dbReference>
<comment type="caution">
    <text evidence="3">The sequence shown here is derived from an EMBL/GenBank/DDBJ whole genome shotgun (WGS) entry which is preliminary data.</text>
</comment>
<protein>
    <submittedName>
        <fullName evidence="3">Ankyrin repeat protein 1</fullName>
    </submittedName>
</protein>
<dbReference type="Gene3D" id="1.25.40.20">
    <property type="entry name" value="Ankyrin repeat-containing domain"/>
    <property type="match status" value="2"/>
</dbReference>
<proteinExistence type="predicted"/>
<evidence type="ECO:0000313" key="3">
    <source>
        <dbReference type="EMBL" id="TNJ27005.1"/>
    </source>
</evidence>
<sequence>MTSAPEECTDEEWLRAIESGGVEEVRRLAERCAGRALPDGEYAIHKAARADNDEVVGLLIQYELGVRQAQDHTALMIAAQLGNLRCVRALLPHEAWAFTQTDVDALMLAASCGQFDACGLLYQAIGPREDRMGFTALHYAAASGYLSICKYLIGIKDSYTPAQIRSAAELAECNGRQEVLTYLNTLLPDPVVSPSPFLPMEMPSSASSSTVSKPPLRPSTPLATATPLAALAAVTGKEVIQTGVPTRVRRPPKFSLSIMIPMSPRTEGSRLQHIGPGAIKTPSGEEAPILGDSSGIGIGQEPELRRGSSTRSAILRIPTESSTNDASVNTEYTRLLEYENTRLRAELGISLAGAQSMMGKGQGSSSEATALAVETMTTAMLHRDILRLYHEVAELYVRLRQYEPGTTL</sequence>
<dbReference type="Proteomes" id="UP000315496">
    <property type="component" value="Chromosome 4"/>
</dbReference>
<organism evidence="3 4">
    <name type="scientific">Giardia muris</name>
    <dbReference type="NCBI Taxonomy" id="5742"/>
    <lineage>
        <taxon>Eukaryota</taxon>
        <taxon>Metamonada</taxon>
        <taxon>Diplomonadida</taxon>
        <taxon>Hexamitidae</taxon>
        <taxon>Giardiinae</taxon>
        <taxon>Giardia</taxon>
    </lineage>
</organism>
<keyword evidence="4" id="KW-1185">Reference proteome</keyword>
<dbReference type="InterPro" id="IPR002110">
    <property type="entry name" value="Ankyrin_rpt"/>
</dbReference>
<dbReference type="PROSITE" id="PS50297">
    <property type="entry name" value="ANK_REP_REGION"/>
    <property type="match status" value="1"/>
</dbReference>
<evidence type="ECO:0000256" key="1">
    <source>
        <dbReference type="PROSITE-ProRule" id="PRU00023"/>
    </source>
</evidence>
<dbReference type="Pfam" id="PF12796">
    <property type="entry name" value="Ank_2"/>
    <property type="match status" value="2"/>
</dbReference>
<dbReference type="SUPFAM" id="SSF48403">
    <property type="entry name" value="Ankyrin repeat"/>
    <property type="match status" value="1"/>
</dbReference>
<dbReference type="AlphaFoldDB" id="A0A4Z1SQ46"/>
<dbReference type="PANTHER" id="PTHR24184">
    <property type="entry name" value="SI:CH211-189E2.2"/>
    <property type="match status" value="1"/>
</dbReference>
<dbReference type="VEuPathDB" id="GiardiaDB:GMRT_14898"/>
<feature type="repeat" description="ANK" evidence="1">
    <location>
        <begin position="132"/>
        <end position="153"/>
    </location>
</feature>
<evidence type="ECO:0000256" key="2">
    <source>
        <dbReference type="SAM" id="MobiDB-lite"/>
    </source>
</evidence>
<dbReference type="PANTHER" id="PTHR24184:SF11">
    <property type="entry name" value="ANKYRIN REPEAT AND SOCS BOX CONTAINING 3"/>
    <property type="match status" value="1"/>
</dbReference>
<dbReference type="OrthoDB" id="20872at2759"/>
<dbReference type="SMART" id="SM00248">
    <property type="entry name" value="ANK"/>
    <property type="match status" value="3"/>
</dbReference>
<gene>
    <name evidence="3" type="ORF">GMRT_14898</name>
</gene>
<feature type="compositionally biased region" description="Low complexity" evidence="2">
    <location>
        <begin position="204"/>
        <end position="222"/>
    </location>
</feature>
<feature type="region of interest" description="Disordered" evidence="2">
    <location>
        <begin position="202"/>
        <end position="222"/>
    </location>
</feature>
<accession>A0A4Z1SQ46</accession>